<reference evidence="2" key="1">
    <citation type="submission" date="2017-04" db="EMBL/GenBank/DDBJ databases">
        <title>Genome evolution of the luminous symbionts of deep sea anglerfish.</title>
        <authorList>
            <person name="Hendry T.A."/>
        </authorList>
    </citation>
    <scope>NUCLEOTIDE SEQUENCE [LARGE SCALE GENOMIC DNA]</scope>
</reference>
<evidence type="ECO:0000313" key="1">
    <source>
        <dbReference type="EMBL" id="ATF09775.1"/>
    </source>
</evidence>
<protein>
    <submittedName>
        <fullName evidence="1">Mobile element protein</fullName>
    </submittedName>
</protein>
<proteinExistence type="predicted"/>
<gene>
    <name evidence="1" type="ORF">BTN50_1289</name>
</gene>
<accession>A0A291B9V9</accession>
<name>A0A291B9V9_9GAMM</name>
<dbReference type="KEGG" id="elux:BTN50_1289"/>
<sequence>MVNITFKTKNKGTIQHLVIDSTGLKVYGESEWKVKNMIWVANGESGANHI</sequence>
<dbReference type="EMBL" id="CP020660">
    <property type="protein sequence ID" value="ATF09775.1"/>
    <property type="molecule type" value="Genomic_DNA"/>
</dbReference>
<dbReference type="Proteomes" id="UP000218160">
    <property type="component" value="Chromosome 1"/>
</dbReference>
<keyword evidence="2" id="KW-1185">Reference proteome</keyword>
<organism evidence="1 2">
    <name type="scientific">Candidatus Enterovibrio altilux</name>
    <dbReference type="NCBI Taxonomy" id="1927128"/>
    <lineage>
        <taxon>Bacteria</taxon>
        <taxon>Pseudomonadati</taxon>
        <taxon>Pseudomonadota</taxon>
        <taxon>Gammaproteobacteria</taxon>
        <taxon>Vibrionales</taxon>
        <taxon>Vibrionaceae</taxon>
        <taxon>Enterovibrio</taxon>
    </lineage>
</organism>
<evidence type="ECO:0000313" key="2">
    <source>
        <dbReference type="Proteomes" id="UP000218160"/>
    </source>
</evidence>
<dbReference type="AlphaFoldDB" id="A0A291B9V9"/>